<keyword evidence="2 8" id="KW-0554">One-carbon metabolism</keyword>
<evidence type="ECO:0000313" key="9">
    <source>
        <dbReference type="EMBL" id="HGK23246.1"/>
    </source>
</evidence>
<name>A0A7C3KPQ9_DICTH</name>
<keyword evidence="5 8" id="KW-0067">ATP-binding</keyword>
<dbReference type="PROSITE" id="PS00722">
    <property type="entry name" value="FTHFS_2"/>
    <property type="match status" value="1"/>
</dbReference>
<dbReference type="SUPFAM" id="SSF52540">
    <property type="entry name" value="P-loop containing nucleoside triphosphate hydrolases"/>
    <property type="match status" value="1"/>
</dbReference>
<comment type="catalytic activity">
    <reaction evidence="6 8">
        <text>(6S)-5,6,7,8-tetrahydrofolate + formate + ATP = (6R)-10-formyltetrahydrofolate + ADP + phosphate</text>
        <dbReference type="Rhea" id="RHEA:20221"/>
        <dbReference type="ChEBI" id="CHEBI:15740"/>
        <dbReference type="ChEBI" id="CHEBI:30616"/>
        <dbReference type="ChEBI" id="CHEBI:43474"/>
        <dbReference type="ChEBI" id="CHEBI:57453"/>
        <dbReference type="ChEBI" id="CHEBI:195366"/>
        <dbReference type="ChEBI" id="CHEBI:456216"/>
        <dbReference type="EC" id="6.3.4.3"/>
    </reaction>
</comment>
<evidence type="ECO:0000256" key="8">
    <source>
        <dbReference type="HAMAP-Rule" id="MF_01543"/>
    </source>
</evidence>
<dbReference type="GO" id="GO:0035999">
    <property type="term" value="P:tetrahydrofolate interconversion"/>
    <property type="evidence" value="ECO:0007669"/>
    <property type="project" value="UniProtKB-UniRule"/>
</dbReference>
<gene>
    <name evidence="8" type="primary">fhs</name>
    <name evidence="9" type="ORF">ENU78_02175</name>
</gene>
<dbReference type="InterPro" id="IPR020628">
    <property type="entry name" value="Formate_THF_ligase_CS"/>
</dbReference>
<organism evidence="9">
    <name type="scientific">Dictyoglomus thermophilum</name>
    <dbReference type="NCBI Taxonomy" id="14"/>
    <lineage>
        <taxon>Bacteria</taxon>
        <taxon>Pseudomonadati</taxon>
        <taxon>Dictyoglomota</taxon>
        <taxon>Dictyoglomia</taxon>
        <taxon>Dictyoglomales</taxon>
        <taxon>Dictyoglomaceae</taxon>
        <taxon>Dictyoglomus</taxon>
    </lineage>
</organism>
<dbReference type="Pfam" id="PF01268">
    <property type="entry name" value="FTHFS"/>
    <property type="match status" value="1"/>
</dbReference>
<dbReference type="EC" id="6.3.4.3" evidence="8"/>
<evidence type="ECO:0000256" key="1">
    <source>
        <dbReference type="ARBA" id="ARBA00004777"/>
    </source>
</evidence>
<dbReference type="GO" id="GO:0005524">
    <property type="term" value="F:ATP binding"/>
    <property type="evidence" value="ECO:0007669"/>
    <property type="project" value="UniProtKB-UniRule"/>
</dbReference>
<proteinExistence type="inferred from homology"/>
<accession>A0A7C3KPQ9</accession>
<dbReference type="NCBIfam" id="NF010030">
    <property type="entry name" value="PRK13505.1"/>
    <property type="match status" value="1"/>
</dbReference>
<evidence type="ECO:0000256" key="7">
    <source>
        <dbReference type="ARBA" id="ARBA00061363"/>
    </source>
</evidence>
<dbReference type="InterPro" id="IPR027417">
    <property type="entry name" value="P-loop_NTPase"/>
</dbReference>
<dbReference type="FunFam" id="3.30.1510.10:FF:000001">
    <property type="entry name" value="Formate--tetrahydrofolate ligase"/>
    <property type="match status" value="1"/>
</dbReference>
<evidence type="ECO:0000256" key="4">
    <source>
        <dbReference type="ARBA" id="ARBA00022741"/>
    </source>
</evidence>
<keyword evidence="3 8" id="KW-0436">Ligase</keyword>
<dbReference type="Gene3D" id="3.30.1510.10">
    <property type="entry name" value="Domain 2, N(10)-formyltetrahydrofolate synthetase"/>
    <property type="match status" value="1"/>
</dbReference>
<comment type="caution">
    <text evidence="9">The sequence shown here is derived from an EMBL/GenBank/DDBJ whole genome shotgun (WGS) entry which is preliminary data.</text>
</comment>
<dbReference type="CDD" id="cd00477">
    <property type="entry name" value="FTHFS"/>
    <property type="match status" value="1"/>
</dbReference>
<evidence type="ECO:0000256" key="2">
    <source>
        <dbReference type="ARBA" id="ARBA00022563"/>
    </source>
</evidence>
<evidence type="ECO:0000256" key="6">
    <source>
        <dbReference type="ARBA" id="ARBA00049033"/>
    </source>
</evidence>
<dbReference type="RefSeq" id="WP_149122522.1">
    <property type="nucleotide sequence ID" value="NZ_VTFL01000001.1"/>
</dbReference>
<dbReference type="AlphaFoldDB" id="A0A7C3KPQ9"/>
<evidence type="ECO:0000256" key="5">
    <source>
        <dbReference type="ARBA" id="ARBA00022840"/>
    </source>
</evidence>
<sequence length="544" mass="59683">MRRILEIISDLGIPEEFFIPYGWYIGKVKWDYYKEIQKNPSGKLILVSAMNPTPYGEGKTTTTIGLGDAIRRLSYRSFVCIREPSMGPVFGIKGGAVGGGKAKVVPEDSINLHFTGDIHAVTSAHNLLSALVDNHIYHGNELNIDVRQILWKRCLDMNDRQLRFVVSGLGGKANGVPREDGFDITAASEVMAIISLSRSVSELKERLGNIIVGINKNNTPILCKDIGAQGAMSVILKDAISPNLVQTLEGTPAFVHGGPFANIAHGTNSLIATEMALRLSDYVVTEAGFGVDLGAEKFFDIKCRLGNIRPSAVVIVASIRALKFHGGVRKDFDNENMEAIKKGMSNLLHHVSVVRDVFKLPVVVALNKFPKDEKKEIEYVISELKERNIRVAISEVYEKGGLGGIQLAQEVIKAIEEDKNEFSYLYDLSESYKDKIEKICKEVYGAKDVVFSENAKEELKKIEGWGFINLPVCMAKTQYSLSDNPKLIGKPEDFVINVQGVKVSGGAGFLVVYTGNIMTMPGLPKVPSAFQMDLDDNGNIIGLS</sequence>
<dbReference type="InterPro" id="IPR000559">
    <property type="entry name" value="Formate_THF_ligase"/>
</dbReference>
<protein>
    <recommendedName>
        <fullName evidence="8">Formate--tetrahydrofolate ligase</fullName>
        <ecNumber evidence="8">6.3.4.3</ecNumber>
    </recommendedName>
    <alternativeName>
        <fullName evidence="8">Formyltetrahydrofolate synthetase</fullName>
        <shortName evidence="8">FHS</shortName>
        <shortName evidence="8">FTHFS</shortName>
    </alternativeName>
</protein>
<evidence type="ECO:0000256" key="3">
    <source>
        <dbReference type="ARBA" id="ARBA00022598"/>
    </source>
</evidence>
<reference evidence="9" key="1">
    <citation type="journal article" date="2020" name="mSystems">
        <title>Genome- and Community-Level Interaction Insights into Carbon Utilization and Element Cycling Functions of Hydrothermarchaeota in Hydrothermal Sediment.</title>
        <authorList>
            <person name="Zhou Z."/>
            <person name="Liu Y."/>
            <person name="Xu W."/>
            <person name="Pan J."/>
            <person name="Luo Z.H."/>
            <person name="Li M."/>
        </authorList>
    </citation>
    <scope>NUCLEOTIDE SEQUENCE [LARGE SCALE GENOMIC DNA]</scope>
    <source>
        <strain evidence="9">SpSt-70</strain>
    </source>
</reference>
<dbReference type="FunFam" id="3.10.410.10:FF:000001">
    <property type="entry name" value="Putative formate--tetrahydrofolate ligase"/>
    <property type="match status" value="1"/>
</dbReference>
<dbReference type="UniPathway" id="UPA00193"/>
<feature type="binding site" evidence="8">
    <location>
        <begin position="53"/>
        <end position="60"/>
    </location>
    <ligand>
        <name>ATP</name>
        <dbReference type="ChEBI" id="CHEBI:30616"/>
    </ligand>
</feature>
<comment type="pathway">
    <text evidence="1 8">One-carbon metabolism; tetrahydrofolate interconversion.</text>
</comment>
<dbReference type="GO" id="GO:0004329">
    <property type="term" value="F:formate-tetrahydrofolate ligase activity"/>
    <property type="evidence" value="ECO:0007669"/>
    <property type="project" value="UniProtKB-UniRule"/>
</dbReference>
<keyword evidence="4 8" id="KW-0547">Nucleotide-binding</keyword>
<dbReference type="HAMAP" id="MF_01543">
    <property type="entry name" value="FTHFS"/>
    <property type="match status" value="1"/>
</dbReference>
<dbReference type="Gene3D" id="3.40.50.300">
    <property type="entry name" value="P-loop containing nucleotide triphosphate hydrolases"/>
    <property type="match status" value="1"/>
</dbReference>
<dbReference type="EMBL" id="DTDV01000007">
    <property type="protein sequence ID" value="HGK23246.1"/>
    <property type="molecule type" value="Genomic_DNA"/>
</dbReference>
<dbReference type="Gene3D" id="3.10.410.10">
    <property type="entry name" value="Formyltetrahydrofolate synthetase, domain 3"/>
    <property type="match status" value="1"/>
</dbReference>
<comment type="similarity">
    <text evidence="7 8">Belongs to the formate--tetrahydrofolate ligase family.</text>
</comment>